<dbReference type="AlphaFoldDB" id="A0A8S4EBV1"/>
<dbReference type="Proteomes" id="UP000653454">
    <property type="component" value="Unassembled WGS sequence"/>
</dbReference>
<dbReference type="InterPro" id="IPR011011">
    <property type="entry name" value="Znf_FYVE_PHD"/>
</dbReference>
<dbReference type="EMBL" id="CAJHNJ030000015">
    <property type="protein sequence ID" value="CAG9113277.1"/>
    <property type="molecule type" value="Genomic_DNA"/>
</dbReference>
<keyword evidence="9" id="KW-1185">Reference proteome</keyword>
<name>A0A8S4EBV1_PLUXY</name>
<evidence type="ECO:0000256" key="4">
    <source>
        <dbReference type="ARBA" id="ARBA00022833"/>
    </source>
</evidence>
<evidence type="ECO:0000259" key="6">
    <source>
        <dbReference type="Pfam" id="PF00628"/>
    </source>
</evidence>
<accession>A0A8S4EBV1</accession>
<evidence type="ECO:0000259" key="7">
    <source>
        <dbReference type="Pfam" id="PF14845"/>
    </source>
</evidence>
<dbReference type="InterPro" id="IPR029019">
    <property type="entry name" value="HEX_eukaryotic_N"/>
</dbReference>
<evidence type="ECO:0000256" key="2">
    <source>
        <dbReference type="ARBA" id="ARBA00022771"/>
    </source>
</evidence>
<evidence type="ECO:0000256" key="1">
    <source>
        <dbReference type="ARBA" id="ARBA00022723"/>
    </source>
</evidence>
<feature type="domain" description="PHD-type" evidence="6">
    <location>
        <begin position="10"/>
        <end position="51"/>
    </location>
</feature>
<dbReference type="InterPro" id="IPR029018">
    <property type="entry name" value="Hex-like_dom2"/>
</dbReference>
<keyword evidence="4" id="KW-0862">Zinc</keyword>
<gene>
    <name evidence="8" type="ORF">PLXY2_LOCUS5236</name>
</gene>
<sequence>MSELKLKWGCCNQGKEGDKFIKCSRCNNIFHPECLIETFIDKYDVWICSLCMSLKPKGGKRDDTPVHPATPSEQEKGVTKRSKKRFAPSSSPESASQQSPLSHEDIDVQIVEQDKLKSNKDGKKFNYYKADYASIKKVLDNIVWELSLEVDESYELIIKPVDDDVINASVTANTFFGVRHGLESLETLSQLIIYDEIRDHLLIVRGERGADRSVRALRDAEDPRAAPHSAELAKHATKVHSALARDATLDAALLTPPCGPWAPRTRASPGSRHTTSGYRLYHLF</sequence>
<dbReference type="InterPro" id="IPR013083">
    <property type="entry name" value="Znf_RING/FYVE/PHD"/>
</dbReference>
<reference evidence="8" key="1">
    <citation type="submission" date="2020-11" db="EMBL/GenBank/DDBJ databases">
        <authorList>
            <person name="Whiteford S."/>
        </authorList>
    </citation>
    <scope>NUCLEOTIDE SEQUENCE</scope>
</reference>
<feature type="domain" description="Beta-hexosaminidase eukaryotic type N-terminal" evidence="7">
    <location>
        <begin position="102"/>
        <end position="191"/>
    </location>
</feature>
<proteinExistence type="predicted"/>
<evidence type="ECO:0000256" key="5">
    <source>
        <dbReference type="SAM" id="MobiDB-lite"/>
    </source>
</evidence>
<evidence type="ECO:0000313" key="9">
    <source>
        <dbReference type="Proteomes" id="UP000653454"/>
    </source>
</evidence>
<dbReference type="GO" id="GO:0016787">
    <property type="term" value="F:hydrolase activity"/>
    <property type="evidence" value="ECO:0007669"/>
    <property type="project" value="UniProtKB-KW"/>
</dbReference>
<comment type="caution">
    <text evidence="8">The sequence shown here is derived from an EMBL/GenBank/DDBJ whole genome shotgun (WGS) entry which is preliminary data.</text>
</comment>
<protein>
    <submittedName>
        <fullName evidence="8">(diamondback moth) hypothetical protein</fullName>
    </submittedName>
</protein>
<keyword evidence="2" id="KW-0863">Zinc-finger</keyword>
<feature type="compositionally biased region" description="Low complexity" evidence="5">
    <location>
        <begin position="87"/>
        <end position="101"/>
    </location>
</feature>
<dbReference type="GO" id="GO:0008270">
    <property type="term" value="F:zinc ion binding"/>
    <property type="evidence" value="ECO:0007669"/>
    <property type="project" value="UniProtKB-KW"/>
</dbReference>
<dbReference type="Gene3D" id="3.30.379.10">
    <property type="entry name" value="Chitobiase/beta-hexosaminidase domain 2-like"/>
    <property type="match status" value="1"/>
</dbReference>
<evidence type="ECO:0000256" key="3">
    <source>
        <dbReference type="ARBA" id="ARBA00022801"/>
    </source>
</evidence>
<dbReference type="SUPFAM" id="SSF55545">
    <property type="entry name" value="beta-N-acetylhexosaminidase-like domain"/>
    <property type="match status" value="1"/>
</dbReference>
<dbReference type="Pfam" id="PF14845">
    <property type="entry name" value="Glycohydro_20b2"/>
    <property type="match status" value="1"/>
</dbReference>
<keyword evidence="1" id="KW-0479">Metal-binding</keyword>
<keyword evidence="3" id="KW-0378">Hydrolase</keyword>
<evidence type="ECO:0000313" key="8">
    <source>
        <dbReference type="EMBL" id="CAG9113277.1"/>
    </source>
</evidence>
<organism evidence="8 9">
    <name type="scientific">Plutella xylostella</name>
    <name type="common">Diamondback moth</name>
    <name type="synonym">Plutella maculipennis</name>
    <dbReference type="NCBI Taxonomy" id="51655"/>
    <lineage>
        <taxon>Eukaryota</taxon>
        <taxon>Metazoa</taxon>
        <taxon>Ecdysozoa</taxon>
        <taxon>Arthropoda</taxon>
        <taxon>Hexapoda</taxon>
        <taxon>Insecta</taxon>
        <taxon>Pterygota</taxon>
        <taxon>Neoptera</taxon>
        <taxon>Endopterygota</taxon>
        <taxon>Lepidoptera</taxon>
        <taxon>Glossata</taxon>
        <taxon>Ditrysia</taxon>
        <taxon>Yponomeutoidea</taxon>
        <taxon>Plutellidae</taxon>
        <taxon>Plutella</taxon>
    </lineage>
</organism>
<dbReference type="CDD" id="cd15489">
    <property type="entry name" value="PHD_SF"/>
    <property type="match status" value="1"/>
</dbReference>
<dbReference type="SUPFAM" id="SSF57903">
    <property type="entry name" value="FYVE/PHD zinc finger"/>
    <property type="match status" value="1"/>
</dbReference>
<feature type="region of interest" description="Disordered" evidence="5">
    <location>
        <begin position="57"/>
        <end position="103"/>
    </location>
</feature>
<dbReference type="Gene3D" id="3.30.40.10">
    <property type="entry name" value="Zinc/RING finger domain, C3HC4 (zinc finger)"/>
    <property type="match status" value="1"/>
</dbReference>
<dbReference type="InterPro" id="IPR019787">
    <property type="entry name" value="Znf_PHD-finger"/>
</dbReference>
<dbReference type="Pfam" id="PF00628">
    <property type="entry name" value="PHD"/>
    <property type="match status" value="1"/>
</dbReference>